<evidence type="ECO:0000313" key="1">
    <source>
        <dbReference type="EMBL" id="TGO02667.1"/>
    </source>
</evidence>
<accession>A0A4E0QNZ3</accession>
<gene>
    <name evidence="1" type="ORF">PN36_21115</name>
</gene>
<dbReference type="Proteomes" id="UP000030428">
    <property type="component" value="Unassembled WGS sequence"/>
</dbReference>
<comment type="caution">
    <text evidence="1">The sequence shown here is derived from an EMBL/GenBank/DDBJ whole genome shotgun (WGS) entry which is preliminary data.</text>
</comment>
<proteinExistence type="predicted"/>
<organism evidence="1 2">
    <name type="scientific">Candidatus Thiomargarita nelsonii</name>
    <dbReference type="NCBI Taxonomy" id="1003181"/>
    <lineage>
        <taxon>Bacteria</taxon>
        <taxon>Pseudomonadati</taxon>
        <taxon>Pseudomonadota</taxon>
        <taxon>Gammaproteobacteria</taxon>
        <taxon>Thiotrichales</taxon>
        <taxon>Thiotrichaceae</taxon>
        <taxon>Thiomargarita</taxon>
    </lineage>
</organism>
<dbReference type="AlphaFoldDB" id="A0A4E0QNZ3"/>
<sequence>MSAHYPPLTCEQVKKKFSRSHALRGNAFKDAPRPASAKSSSQLSHVVILVAGRGASKQAFPRRAWEREKKFFNIFQLFREWSGADFPQRRSLR</sequence>
<reference evidence="1 2" key="1">
    <citation type="journal article" date="2016" name="Front. Microbiol.">
        <title>Single-Cell (Meta-)Genomics of a Dimorphic Candidatus Thiomargarita nelsonii Reveals Genomic Plasticity.</title>
        <authorList>
            <person name="Flood B.E."/>
            <person name="Fliss P."/>
            <person name="Jones D.S."/>
            <person name="Dick G.J."/>
            <person name="Jain S."/>
            <person name="Kaster A.K."/>
            <person name="Winkel M."/>
            <person name="Mussmann M."/>
            <person name="Bailey J."/>
        </authorList>
    </citation>
    <scope>NUCLEOTIDE SEQUENCE [LARGE SCALE GENOMIC DNA]</scope>
    <source>
        <strain evidence="1">Hydrate Ridge</strain>
    </source>
</reference>
<protein>
    <submittedName>
        <fullName evidence="1">Uncharacterized protein</fullName>
    </submittedName>
</protein>
<keyword evidence="2" id="KW-1185">Reference proteome</keyword>
<evidence type="ECO:0000313" key="2">
    <source>
        <dbReference type="Proteomes" id="UP000030428"/>
    </source>
</evidence>
<name>A0A4E0QNZ3_9GAMM</name>
<dbReference type="EMBL" id="JSZA02000094">
    <property type="protein sequence ID" value="TGO02667.1"/>
    <property type="molecule type" value="Genomic_DNA"/>
</dbReference>